<feature type="transmembrane region" description="Helical" evidence="1">
    <location>
        <begin position="65"/>
        <end position="85"/>
    </location>
</feature>
<evidence type="ECO:0008006" key="4">
    <source>
        <dbReference type="Google" id="ProtNLM"/>
    </source>
</evidence>
<feature type="transmembrane region" description="Helical" evidence="1">
    <location>
        <begin position="91"/>
        <end position="111"/>
    </location>
</feature>
<reference evidence="2 3" key="1">
    <citation type="submission" date="2018-06" db="EMBL/GenBank/DDBJ databases">
        <authorList>
            <consortium name="Pathogen Informatics"/>
            <person name="Doyle S."/>
        </authorList>
    </citation>
    <scope>NUCLEOTIDE SEQUENCE [LARGE SCALE GENOMIC DNA]</scope>
    <source>
        <strain evidence="2 3">NCTC11388</strain>
    </source>
</reference>
<feature type="transmembrane region" description="Helical" evidence="1">
    <location>
        <begin position="43"/>
        <end position="58"/>
    </location>
</feature>
<feature type="transmembrane region" description="Helical" evidence="1">
    <location>
        <begin position="20"/>
        <end position="37"/>
    </location>
</feature>
<organism evidence="2 3">
    <name type="scientific">Sphingobacterium spiritivorum</name>
    <name type="common">Flavobacterium spiritivorum</name>
    <dbReference type="NCBI Taxonomy" id="258"/>
    <lineage>
        <taxon>Bacteria</taxon>
        <taxon>Pseudomonadati</taxon>
        <taxon>Bacteroidota</taxon>
        <taxon>Sphingobacteriia</taxon>
        <taxon>Sphingobacteriales</taxon>
        <taxon>Sphingobacteriaceae</taxon>
        <taxon>Sphingobacterium</taxon>
    </lineage>
</organism>
<keyword evidence="1" id="KW-0472">Membrane</keyword>
<keyword evidence="1" id="KW-0812">Transmembrane</keyword>
<sequence>MSSKAVLRIEKPQLVKKAKGVKLLFAGLLSLLLLLALVLNFKSALLGFATVAVVWLLKSKTNMHINSYVAVILLLAAMILLSHFLHIEFPAYLLTTLVTPVVLLSGSAYFFQGAESSAEIFYIDRQQLKCLSTKDNDYKAYSLNPFSFYKSFDTQHIKGIVFGDNYIRININDELILPRELDKGDLAKIRTFIEQHFEHLVLQPAMEEAYKSQNQLYMLKLLLVVPLILSGTAVYFFADNGRDTRLTLILLAAAALLTIGILILFNIQKKRSL</sequence>
<name>A0A380CQF6_SPHSI</name>
<protein>
    <recommendedName>
        <fullName evidence="4">YcxB-like protein domain-containing protein</fullName>
    </recommendedName>
</protein>
<evidence type="ECO:0000313" key="2">
    <source>
        <dbReference type="EMBL" id="SUJ26337.1"/>
    </source>
</evidence>
<dbReference type="AlphaFoldDB" id="A0A380CQF6"/>
<feature type="transmembrane region" description="Helical" evidence="1">
    <location>
        <begin position="244"/>
        <end position="267"/>
    </location>
</feature>
<dbReference type="Proteomes" id="UP000254893">
    <property type="component" value="Unassembled WGS sequence"/>
</dbReference>
<dbReference type="RefSeq" id="WP_115171300.1">
    <property type="nucleotide sequence ID" value="NZ_UGYW01000002.1"/>
</dbReference>
<evidence type="ECO:0000313" key="3">
    <source>
        <dbReference type="Proteomes" id="UP000254893"/>
    </source>
</evidence>
<gene>
    <name evidence="2" type="ORF">NCTC11388_03930</name>
</gene>
<dbReference type="EMBL" id="UGYW01000002">
    <property type="protein sequence ID" value="SUJ26337.1"/>
    <property type="molecule type" value="Genomic_DNA"/>
</dbReference>
<feature type="transmembrane region" description="Helical" evidence="1">
    <location>
        <begin position="216"/>
        <end position="238"/>
    </location>
</feature>
<keyword evidence="1" id="KW-1133">Transmembrane helix</keyword>
<evidence type="ECO:0000256" key="1">
    <source>
        <dbReference type="SAM" id="Phobius"/>
    </source>
</evidence>
<proteinExistence type="predicted"/>
<accession>A0A380CQF6</accession>